<feature type="transmembrane region" description="Helical" evidence="8">
    <location>
        <begin position="25"/>
        <end position="47"/>
    </location>
</feature>
<keyword evidence="6 8" id="KW-0472">Membrane</keyword>
<keyword evidence="4 8" id="KW-0812">Transmembrane</keyword>
<dbReference type="PANTHER" id="PTHR42709">
    <property type="entry name" value="ALKALINE PHOSPHATASE LIKE PROTEIN"/>
    <property type="match status" value="1"/>
</dbReference>
<evidence type="ECO:0000313" key="10">
    <source>
        <dbReference type="EMBL" id="TQE95940.1"/>
    </source>
</evidence>
<dbReference type="AlphaFoldDB" id="A0A540VGP5"/>
<keyword evidence="5 8" id="KW-1133">Transmembrane helix</keyword>
<accession>A0A540VGP5</accession>
<proteinExistence type="inferred from homology"/>
<organism evidence="10 11">
    <name type="scientific">Litorilinea aerophila</name>
    <dbReference type="NCBI Taxonomy" id="1204385"/>
    <lineage>
        <taxon>Bacteria</taxon>
        <taxon>Bacillati</taxon>
        <taxon>Chloroflexota</taxon>
        <taxon>Caldilineae</taxon>
        <taxon>Caldilineales</taxon>
        <taxon>Caldilineaceae</taxon>
        <taxon>Litorilinea</taxon>
    </lineage>
</organism>
<evidence type="ECO:0000256" key="3">
    <source>
        <dbReference type="ARBA" id="ARBA00022475"/>
    </source>
</evidence>
<keyword evidence="3" id="KW-1003">Cell membrane</keyword>
<dbReference type="Pfam" id="PF09335">
    <property type="entry name" value="VTT_dom"/>
    <property type="match status" value="1"/>
</dbReference>
<feature type="transmembrane region" description="Helical" evidence="8">
    <location>
        <begin position="115"/>
        <end position="136"/>
    </location>
</feature>
<feature type="region of interest" description="Disordered" evidence="7">
    <location>
        <begin position="205"/>
        <end position="233"/>
    </location>
</feature>
<sequence>MQFLTQLIDLIRSTLQNGALPDLGAWTYVLLALLVAVEGPIATLLGAAAASAGFMRLDLVFLAAAAGNLTADILWYGLGYLGTVERLYRHGRWLGIQKRHIDRLVQGMHDHATKLVLMAKLTAGFMIPTLIAAGLARVSWRKWFLPIVVGEMIWTGALTWLGYHATQSLQRIEANLETFGWIASLVFVAVALWYIRHTLTQRTRAELENETEQKDETEEDGAEEQRTPTFKEG</sequence>
<dbReference type="InterPro" id="IPR051311">
    <property type="entry name" value="DedA_domain"/>
</dbReference>
<evidence type="ECO:0000256" key="5">
    <source>
        <dbReference type="ARBA" id="ARBA00022989"/>
    </source>
</evidence>
<feature type="transmembrane region" description="Helical" evidence="8">
    <location>
        <begin position="178"/>
        <end position="195"/>
    </location>
</feature>
<comment type="similarity">
    <text evidence="2">Belongs to the DedA family.</text>
</comment>
<evidence type="ECO:0000256" key="7">
    <source>
        <dbReference type="SAM" id="MobiDB-lite"/>
    </source>
</evidence>
<evidence type="ECO:0000256" key="8">
    <source>
        <dbReference type="SAM" id="Phobius"/>
    </source>
</evidence>
<feature type="compositionally biased region" description="Basic and acidic residues" evidence="7">
    <location>
        <begin position="223"/>
        <end position="233"/>
    </location>
</feature>
<feature type="compositionally biased region" description="Basic and acidic residues" evidence="7">
    <location>
        <begin position="205"/>
        <end position="214"/>
    </location>
</feature>
<reference evidence="10 11" key="1">
    <citation type="submission" date="2019-06" db="EMBL/GenBank/DDBJ databases">
        <title>Genome sequence of Litorilinea aerophila BAA-2444.</title>
        <authorList>
            <person name="Maclea K.S."/>
            <person name="Maurais E.G."/>
            <person name="Iannazzi L.C."/>
        </authorList>
    </citation>
    <scope>NUCLEOTIDE SEQUENCE [LARGE SCALE GENOMIC DNA]</scope>
    <source>
        <strain evidence="10 11">ATCC BAA-2444</strain>
    </source>
</reference>
<evidence type="ECO:0000256" key="2">
    <source>
        <dbReference type="ARBA" id="ARBA00010792"/>
    </source>
</evidence>
<feature type="domain" description="VTT" evidence="9">
    <location>
        <begin position="43"/>
        <end position="163"/>
    </location>
</feature>
<name>A0A540VGP5_9CHLR</name>
<dbReference type="OrthoDB" id="165140at2"/>
<evidence type="ECO:0000256" key="4">
    <source>
        <dbReference type="ARBA" id="ARBA00022692"/>
    </source>
</evidence>
<dbReference type="InParanoid" id="A0A540VGP5"/>
<feature type="transmembrane region" description="Helical" evidence="8">
    <location>
        <begin position="143"/>
        <end position="163"/>
    </location>
</feature>
<comment type="caution">
    <text evidence="10">The sequence shown here is derived from an EMBL/GenBank/DDBJ whole genome shotgun (WGS) entry which is preliminary data.</text>
</comment>
<gene>
    <name evidence="10" type="ORF">FKZ61_09335</name>
</gene>
<evidence type="ECO:0000256" key="6">
    <source>
        <dbReference type="ARBA" id="ARBA00023136"/>
    </source>
</evidence>
<protein>
    <recommendedName>
        <fullName evidence="9">VTT domain-containing protein</fullName>
    </recommendedName>
</protein>
<feature type="transmembrane region" description="Helical" evidence="8">
    <location>
        <begin position="59"/>
        <end position="78"/>
    </location>
</feature>
<dbReference type="Proteomes" id="UP000317371">
    <property type="component" value="Unassembled WGS sequence"/>
</dbReference>
<evidence type="ECO:0000259" key="9">
    <source>
        <dbReference type="Pfam" id="PF09335"/>
    </source>
</evidence>
<keyword evidence="11" id="KW-1185">Reference proteome</keyword>
<dbReference type="PANTHER" id="PTHR42709:SF6">
    <property type="entry name" value="UNDECAPRENYL PHOSPHATE TRANSPORTER A"/>
    <property type="match status" value="1"/>
</dbReference>
<dbReference type="InterPro" id="IPR032816">
    <property type="entry name" value="VTT_dom"/>
</dbReference>
<dbReference type="EMBL" id="VIGC01000010">
    <property type="protein sequence ID" value="TQE95940.1"/>
    <property type="molecule type" value="Genomic_DNA"/>
</dbReference>
<comment type="subcellular location">
    <subcellularLocation>
        <location evidence="1">Cell membrane</location>
        <topology evidence="1">Multi-pass membrane protein</topology>
    </subcellularLocation>
</comment>
<dbReference type="GO" id="GO:0005886">
    <property type="term" value="C:plasma membrane"/>
    <property type="evidence" value="ECO:0007669"/>
    <property type="project" value="UniProtKB-SubCell"/>
</dbReference>
<evidence type="ECO:0000313" key="11">
    <source>
        <dbReference type="Proteomes" id="UP000317371"/>
    </source>
</evidence>
<evidence type="ECO:0000256" key="1">
    <source>
        <dbReference type="ARBA" id="ARBA00004651"/>
    </source>
</evidence>